<evidence type="ECO:0000259" key="4">
    <source>
        <dbReference type="PROSITE" id="PS50106"/>
    </source>
</evidence>
<evidence type="ECO:0000256" key="3">
    <source>
        <dbReference type="SAM" id="SignalP"/>
    </source>
</evidence>
<dbReference type="InterPro" id="IPR036034">
    <property type="entry name" value="PDZ_sf"/>
</dbReference>
<dbReference type="InterPro" id="IPR051201">
    <property type="entry name" value="Chloro_Bact_Ser_Proteases"/>
</dbReference>
<dbReference type="PRINTS" id="PR00834">
    <property type="entry name" value="PROTEASES2C"/>
</dbReference>
<feature type="signal peptide" evidence="3">
    <location>
        <begin position="1"/>
        <end position="23"/>
    </location>
</feature>
<dbReference type="InterPro" id="IPR009003">
    <property type="entry name" value="Peptidase_S1_PA"/>
</dbReference>
<keyword evidence="2" id="KW-0378">Hydrolase</keyword>
<dbReference type="SMART" id="SM00228">
    <property type="entry name" value="PDZ"/>
    <property type="match status" value="1"/>
</dbReference>
<accession>A0ABT1ZDD4</accession>
<dbReference type="GO" id="GO:0008233">
    <property type="term" value="F:peptidase activity"/>
    <property type="evidence" value="ECO:0007669"/>
    <property type="project" value="UniProtKB-KW"/>
</dbReference>
<dbReference type="PROSITE" id="PS51257">
    <property type="entry name" value="PROKAR_LIPOPROTEIN"/>
    <property type="match status" value="1"/>
</dbReference>
<dbReference type="InterPro" id="IPR001940">
    <property type="entry name" value="Peptidase_S1C"/>
</dbReference>
<gene>
    <name evidence="5" type="ORF">NUH29_04035</name>
</gene>
<dbReference type="Pfam" id="PF17820">
    <property type="entry name" value="PDZ_6"/>
    <property type="match status" value="1"/>
</dbReference>
<proteinExistence type="predicted"/>
<dbReference type="SUPFAM" id="SSF50156">
    <property type="entry name" value="PDZ domain-like"/>
    <property type="match status" value="1"/>
</dbReference>
<dbReference type="PANTHER" id="PTHR43343:SF3">
    <property type="entry name" value="PROTEASE DO-LIKE 8, CHLOROPLASTIC"/>
    <property type="match status" value="1"/>
</dbReference>
<dbReference type="Pfam" id="PF13365">
    <property type="entry name" value="Trypsin_2"/>
    <property type="match status" value="1"/>
</dbReference>
<dbReference type="Gene3D" id="2.30.42.10">
    <property type="match status" value="1"/>
</dbReference>
<dbReference type="Gene3D" id="2.40.10.120">
    <property type="match status" value="1"/>
</dbReference>
<keyword evidence="6" id="KW-1185">Reference proteome</keyword>
<name>A0ABT1ZDD4_9MICO</name>
<dbReference type="InterPro" id="IPR041489">
    <property type="entry name" value="PDZ_6"/>
</dbReference>
<dbReference type="RefSeq" id="WP_258797719.1">
    <property type="nucleotide sequence ID" value="NZ_JANTHX010000004.1"/>
</dbReference>
<feature type="domain" description="PDZ" evidence="4">
    <location>
        <begin position="231"/>
        <end position="320"/>
    </location>
</feature>
<dbReference type="InterPro" id="IPR001478">
    <property type="entry name" value="PDZ"/>
</dbReference>
<dbReference type="EMBL" id="JANTHX010000004">
    <property type="protein sequence ID" value="MCS0498720.1"/>
    <property type="molecule type" value="Genomic_DNA"/>
</dbReference>
<evidence type="ECO:0000256" key="2">
    <source>
        <dbReference type="ARBA" id="ARBA00022801"/>
    </source>
</evidence>
<dbReference type="PANTHER" id="PTHR43343">
    <property type="entry name" value="PEPTIDASE S12"/>
    <property type="match status" value="1"/>
</dbReference>
<evidence type="ECO:0000256" key="1">
    <source>
        <dbReference type="ARBA" id="ARBA00022670"/>
    </source>
</evidence>
<reference evidence="5 6" key="1">
    <citation type="submission" date="2022-08" db="EMBL/GenBank/DDBJ databases">
        <authorList>
            <person name="Li F."/>
        </authorList>
    </citation>
    <scope>NUCLEOTIDE SEQUENCE [LARGE SCALE GENOMIC DNA]</scope>
    <source>
        <strain evidence="5 6">10F1B-8-1</strain>
    </source>
</reference>
<feature type="chain" id="PRO_5046741942" evidence="3">
    <location>
        <begin position="24"/>
        <end position="510"/>
    </location>
</feature>
<protein>
    <submittedName>
        <fullName evidence="5">S1C family serine protease</fullName>
    </submittedName>
</protein>
<evidence type="ECO:0000313" key="5">
    <source>
        <dbReference type="EMBL" id="MCS0498720.1"/>
    </source>
</evidence>
<keyword evidence="3" id="KW-0732">Signal</keyword>
<sequence length="510" mass="52122">MSRTTTRALAGVITAGGLTAALAGCSLLPGQGGGSAEPGAPVGFEQVQQAVIQLEARGTFVDPEYGGYEGAGRGSGFIISEDGLAITNNHVVVGAGTIDVWRGGDQSDTLDARVLGASECLDIAVVQLEKGDYPYLAWHTGEITTGIDVYAAGFPLGDPTFTMTRGIVSKADIEGDTAWASIDSIIEHDARIRPGNSGGPLVDSSGRVVGVNYAGEDTYDYNFAIHRDEVQGVIDQLAAGESVLSLGINGQGIAGEDGGLGVWVASVAAGSAADKAGIEPGDLITRLGGVSVGTDGSMREYCDVLRTHGPEATLDIELFRPSDQSYYRGQVNSDRVVAAVANVGGGGGGEPSGDFVDISDDSGRIGVSVPVEWDEVDGSGFTDDSGNAWATVSASPSLSKYQNGWTAPGVTVAATQSNVSAASIDALLGSTRASVTPDGCVSQGVQSYADGYHTGSYEYYTGCGSTSADYVAIAAIADDGSYLVYVLVQALDDDDVAALDRIVSSFIAGF</sequence>
<evidence type="ECO:0000313" key="6">
    <source>
        <dbReference type="Proteomes" id="UP001205337"/>
    </source>
</evidence>
<comment type="caution">
    <text evidence="5">The sequence shown here is derived from an EMBL/GenBank/DDBJ whole genome shotgun (WGS) entry which is preliminary data.</text>
</comment>
<dbReference type="SUPFAM" id="SSF50494">
    <property type="entry name" value="Trypsin-like serine proteases"/>
    <property type="match status" value="1"/>
</dbReference>
<dbReference type="PROSITE" id="PS50106">
    <property type="entry name" value="PDZ"/>
    <property type="match status" value="1"/>
</dbReference>
<keyword evidence="1 5" id="KW-0645">Protease</keyword>
<dbReference type="GO" id="GO:0006508">
    <property type="term" value="P:proteolysis"/>
    <property type="evidence" value="ECO:0007669"/>
    <property type="project" value="UniProtKB-KW"/>
</dbReference>
<organism evidence="5 6">
    <name type="scientific">Protaetiibacter mangrovi</name>
    <dbReference type="NCBI Taxonomy" id="2970926"/>
    <lineage>
        <taxon>Bacteria</taxon>
        <taxon>Bacillati</taxon>
        <taxon>Actinomycetota</taxon>
        <taxon>Actinomycetes</taxon>
        <taxon>Micrococcales</taxon>
        <taxon>Microbacteriaceae</taxon>
        <taxon>Protaetiibacter</taxon>
    </lineage>
</organism>
<dbReference type="Proteomes" id="UP001205337">
    <property type="component" value="Unassembled WGS sequence"/>
</dbReference>